<reference evidence="3" key="1">
    <citation type="submission" date="2021-04" db="EMBL/GenBank/DDBJ databases">
        <authorList>
            <consortium name="Molecular Ecology Group"/>
        </authorList>
    </citation>
    <scope>NUCLEOTIDE SEQUENCE</scope>
</reference>
<accession>A0A8S4A8P6</accession>
<evidence type="ECO:0000313" key="4">
    <source>
        <dbReference type="Proteomes" id="UP000678393"/>
    </source>
</evidence>
<sequence length="207" mass="23029">MNDKDKKLTPIKKADPGKPATTEENGVGHKTSKRTVIVKKVKQGAGSISRSGDFIGRLGTLLVMIVTTINTGTITVTSFIEGVYWKGGIHAALLLFLDLPMIAVMIWFMCKARMQSIYNKIRPSRPGQAATAKDVDVDNDVVVYEETVEVQDNNEQSQKDTAYRQKLKQRFTNLSRKAKLVNQKKQETKSVNNIKGAEQINKAFNNS</sequence>
<keyword evidence="2" id="KW-0472">Membrane</keyword>
<dbReference type="EMBL" id="CAJHNH020008545">
    <property type="protein sequence ID" value="CAG5136575.1"/>
    <property type="molecule type" value="Genomic_DNA"/>
</dbReference>
<feature type="compositionally biased region" description="Basic and acidic residues" evidence="1">
    <location>
        <begin position="1"/>
        <end position="16"/>
    </location>
</feature>
<proteinExistence type="predicted"/>
<comment type="caution">
    <text evidence="3">The sequence shown here is derived from an EMBL/GenBank/DDBJ whole genome shotgun (WGS) entry which is preliminary data.</text>
</comment>
<feature type="transmembrane region" description="Helical" evidence="2">
    <location>
        <begin position="92"/>
        <end position="110"/>
    </location>
</feature>
<organism evidence="3 4">
    <name type="scientific">Candidula unifasciata</name>
    <dbReference type="NCBI Taxonomy" id="100452"/>
    <lineage>
        <taxon>Eukaryota</taxon>
        <taxon>Metazoa</taxon>
        <taxon>Spiralia</taxon>
        <taxon>Lophotrochozoa</taxon>
        <taxon>Mollusca</taxon>
        <taxon>Gastropoda</taxon>
        <taxon>Heterobranchia</taxon>
        <taxon>Euthyneura</taxon>
        <taxon>Panpulmonata</taxon>
        <taxon>Eupulmonata</taxon>
        <taxon>Stylommatophora</taxon>
        <taxon>Helicina</taxon>
        <taxon>Helicoidea</taxon>
        <taxon>Geomitridae</taxon>
        <taxon>Candidula</taxon>
    </lineage>
</organism>
<name>A0A8S4A8P6_9EUPU</name>
<dbReference type="Proteomes" id="UP000678393">
    <property type="component" value="Unassembled WGS sequence"/>
</dbReference>
<feature type="region of interest" description="Disordered" evidence="1">
    <location>
        <begin position="1"/>
        <end position="31"/>
    </location>
</feature>
<evidence type="ECO:0000256" key="2">
    <source>
        <dbReference type="SAM" id="Phobius"/>
    </source>
</evidence>
<keyword evidence="4" id="KW-1185">Reference proteome</keyword>
<keyword evidence="2" id="KW-0812">Transmembrane</keyword>
<keyword evidence="2" id="KW-1133">Transmembrane helix</keyword>
<gene>
    <name evidence="3" type="ORF">CUNI_LOCUS22133</name>
</gene>
<protein>
    <submittedName>
        <fullName evidence="3">Uncharacterized protein</fullName>
    </submittedName>
</protein>
<dbReference type="OrthoDB" id="6156090at2759"/>
<evidence type="ECO:0000256" key="1">
    <source>
        <dbReference type="SAM" id="MobiDB-lite"/>
    </source>
</evidence>
<evidence type="ECO:0000313" key="3">
    <source>
        <dbReference type="EMBL" id="CAG5136575.1"/>
    </source>
</evidence>
<feature type="transmembrane region" description="Helical" evidence="2">
    <location>
        <begin position="58"/>
        <end position="80"/>
    </location>
</feature>
<dbReference type="AlphaFoldDB" id="A0A8S4A8P6"/>